<keyword evidence="2" id="KW-0813">Transport</keyword>
<feature type="domain" description="ABC transporter" evidence="5">
    <location>
        <begin position="4"/>
        <end position="234"/>
    </location>
</feature>
<sequence length="236" mass="26265">MALIDLQKITKDYVNGDVVTSVLHGVSLEIEEGEFVAIMGPSGSGKSTLMHIIGFLDQLTTGKYLFAGKDVSKLSDDELAQMRRKEVGFVFQFFNLLPRTTVLENVTLPMVYEQTPIAEREKEARRALESVGLAHRLHHLSNQLSGGERQRVAIARALVGNPSIIFADEPTGNLDTKSGVEVLKLFQELNKQGNTIVMITHEREAAEFAERIISIRDGDVVQDGNGHKRRTDFFDK</sequence>
<dbReference type="GO" id="GO:0022857">
    <property type="term" value="F:transmembrane transporter activity"/>
    <property type="evidence" value="ECO:0007669"/>
    <property type="project" value="UniProtKB-ARBA"/>
</dbReference>
<dbReference type="SMART" id="SM00382">
    <property type="entry name" value="AAA"/>
    <property type="match status" value="1"/>
</dbReference>
<dbReference type="EMBL" id="PFSI01000032">
    <property type="protein sequence ID" value="PJC24581.1"/>
    <property type="molecule type" value="Genomic_DNA"/>
</dbReference>
<reference evidence="7" key="1">
    <citation type="submission" date="2017-09" db="EMBL/GenBank/DDBJ databases">
        <title>Depth-based differentiation of microbial function through sediment-hosted aquifers and enrichment of novel symbionts in the deep terrestrial subsurface.</title>
        <authorList>
            <person name="Probst A.J."/>
            <person name="Ladd B."/>
            <person name="Jarett J.K."/>
            <person name="Geller-Mcgrath D.E."/>
            <person name="Sieber C.M.K."/>
            <person name="Emerson J.B."/>
            <person name="Anantharaman K."/>
            <person name="Thomas B.C."/>
            <person name="Malmstrom R."/>
            <person name="Stieglmeier M."/>
            <person name="Klingl A."/>
            <person name="Woyke T."/>
            <person name="Ryan C.M."/>
            <person name="Banfield J.F."/>
        </authorList>
    </citation>
    <scope>NUCLEOTIDE SEQUENCE [LARGE SCALE GENOMIC DNA]</scope>
</reference>
<organism evidence="6 7">
    <name type="scientific">Candidatus Uhrbacteria bacterium CG_4_9_14_0_2_um_filter_41_50</name>
    <dbReference type="NCBI Taxonomy" id="1975031"/>
    <lineage>
        <taxon>Bacteria</taxon>
        <taxon>Candidatus Uhriibacteriota</taxon>
    </lineage>
</organism>
<evidence type="ECO:0000256" key="3">
    <source>
        <dbReference type="ARBA" id="ARBA00022741"/>
    </source>
</evidence>
<comment type="caution">
    <text evidence="6">The sequence shown here is derived from an EMBL/GenBank/DDBJ whole genome shotgun (WGS) entry which is preliminary data.</text>
</comment>
<dbReference type="Gene3D" id="3.40.50.300">
    <property type="entry name" value="P-loop containing nucleotide triphosphate hydrolases"/>
    <property type="match status" value="1"/>
</dbReference>
<accession>A0A2M8EPF7</accession>
<gene>
    <name evidence="6" type="ORF">CO057_02110</name>
</gene>
<dbReference type="Proteomes" id="UP000230251">
    <property type="component" value="Unassembled WGS sequence"/>
</dbReference>
<dbReference type="FunFam" id="3.40.50.300:FF:000032">
    <property type="entry name" value="Export ABC transporter ATP-binding protein"/>
    <property type="match status" value="1"/>
</dbReference>
<comment type="similarity">
    <text evidence="1">Belongs to the ABC transporter superfamily.</text>
</comment>
<name>A0A2M8EPF7_9BACT</name>
<dbReference type="InterPro" id="IPR027417">
    <property type="entry name" value="P-loop_NTPase"/>
</dbReference>
<protein>
    <submittedName>
        <fullName evidence="6">Macrolide ABC transporter ATP-binding protein</fullName>
    </submittedName>
</protein>
<dbReference type="GO" id="GO:0098796">
    <property type="term" value="C:membrane protein complex"/>
    <property type="evidence" value="ECO:0007669"/>
    <property type="project" value="UniProtKB-ARBA"/>
</dbReference>
<evidence type="ECO:0000256" key="4">
    <source>
        <dbReference type="ARBA" id="ARBA00022840"/>
    </source>
</evidence>
<evidence type="ECO:0000313" key="7">
    <source>
        <dbReference type="Proteomes" id="UP000230251"/>
    </source>
</evidence>
<keyword evidence="4 6" id="KW-0067">ATP-binding</keyword>
<dbReference type="InterPro" id="IPR003593">
    <property type="entry name" value="AAA+_ATPase"/>
</dbReference>
<dbReference type="InterPro" id="IPR003439">
    <property type="entry name" value="ABC_transporter-like_ATP-bd"/>
</dbReference>
<evidence type="ECO:0000256" key="2">
    <source>
        <dbReference type="ARBA" id="ARBA00022448"/>
    </source>
</evidence>
<proteinExistence type="inferred from homology"/>
<dbReference type="CDD" id="cd03255">
    <property type="entry name" value="ABC_MJ0796_LolCDE_FtsE"/>
    <property type="match status" value="1"/>
</dbReference>
<dbReference type="PROSITE" id="PS50893">
    <property type="entry name" value="ABC_TRANSPORTER_2"/>
    <property type="match status" value="1"/>
</dbReference>
<dbReference type="InterPro" id="IPR017911">
    <property type="entry name" value="MacB-like_ATP-bd"/>
</dbReference>
<dbReference type="GO" id="GO:0016887">
    <property type="term" value="F:ATP hydrolysis activity"/>
    <property type="evidence" value="ECO:0007669"/>
    <property type="project" value="InterPro"/>
</dbReference>
<dbReference type="AlphaFoldDB" id="A0A2M8EPF7"/>
<dbReference type="SUPFAM" id="SSF52540">
    <property type="entry name" value="P-loop containing nucleoside triphosphate hydrolases"/>
    <property type="match status" value="1"/>
</dbReference>
<dbReference type="PROSITE" id="PS00211">
    <property type="entry name" value="ABC_TRANSPORTER_1"/>
    <property type="match status" value="1"/>
</dbReference>
<evidence type="ECO:0000259" key="5">
    <source>
        <dbReference type="PROSITE" id="PS50893"/>
    </source>
</evidence>
<dbReference type="PANTHER" id="PTHR42798">
    <property type="entry name" value="LIPOPROTEIN-RELEASING SYSTEM ATP-BINDING PROTEIN LOLD"/>
    <property type="match status" value="1"/>
</dbReference>
<keyword evidence="3" id="KW-0547">Nucleotide-binding</keyword>
<evidence type="ECO:0000313" key="6">
    <source>
        <dbReference type="EMBL" id="PJC24581.1"/>
    </source>
</evidence>
<dbReference type="GO" id="GO:0005524">
    <property type="term" value="F:ATP binding"/>
    <property type="evidence" value="ECO:0007669"/>
    <property type="project" value="UniProtKB-KW"/>
</dbReference>
<dbReference type="PANTHER" id="PTHR42798:SF6">
    <property type="entry name" value="CELL DIVISION ATP-BINDING PROTEIN FTSE"/>
    <property type="match status" value="1"/>
</dbReference>
<dbReference type="Pfam" id="PF00005">
    <property type="entry name" value="ABC_tran"/>
    <property type="match status" value="1"/>
</dbReference>
<evidence type="ECO:0000256" key="1">
    <source>
        <dbReference type="ARBA" id="ARBA00005417"/>
    </source>
</evidence>
<dbReference type="InterPro" id="IPR017871">
    <property type="entry name" value="ABC_transporter-like_CS"/>
</dbReference>